<dbReference type="InterPro" id="IPR012340">
    <property type="entry name" value="NA-bd_OB-fold"/>
</dbReference>
<dbReference type="Gene3D" id="1.20.1440.120">
    <property type="entry name" value="Recombination protein O, C-terminal domain"/>
    <property type="match status" value="1"/>
</dbReference>
<name>A0A5J4JKV1_9BACI</name>
<dbReference type="GO" id="GO:0006310">
    <property type="term" value="P:DNA recombination"/>
    <property type="evidence" value="ECO:0007669"/>
    <property type="project" value="UniProtKB-UniRule"/>
</dbReference>
<dbReference type="PANTHER" id="PTHR33991">
    <property type="entry name" value="DNA REPAIR PROTEIN RECO"/>
    <property type="match status" value="1"/>
</dbReference>
<comment type="caution">
    <text evidence="9">The sequence shown here is derived from an EMBL/GenBank/DDBJ whole genome shotgun (WGS) entry which is preliminary data.</text>
</comment>
<evidence type="ECO:0000256" key="4">
    <source>
        <dbReference type="ARBA" id="ARBA00023172"/>
    </source>
</evidence>
<evidence type="ECO:0000256" key="5">
    <source>
        <dbReference type="ARBA" id="ARBA00023204"/>
    </source>
</evidence>
<evidence type="ECO:0000259" key="8">
    <source>
        <dbReference type="Pfam" id="PF11967"/>
    </source>
</evidence>
<evidence type="ECO:0000256" key="3">
    <source>
        <dbReference type="ARBA" id="ARBA00022763"/>
    </source>
</evidence>
<protein>
    <recommendedName>
        <fullName evidence="2 7">DNA repair protein RecO</fullName>
    </recommendedName>
    <alternativeName>
        <fullName evidence="6 7">Recombination protein O</fullName>
    </alternativeName>
</protein>
<sequence>MFEKCEGIVIKNTDYGESNKILHIYTREFGKLSVMARGAKKPNSRLAAVSQIFTYGNFLFQPSRGLGTLQQGEIVSSMRYIREDIFKTAYAVYVIELLDKAVEDKKKNPFLFELLLRTLEYIDEGYDTEIITNIFEMKMLNVLGLYPSMDKCAVCGSRAGAFAFSIRENGLLCDRCFGRDPYRLPLSQPSIRLLRIFYFLDINRLGTISVKESTKKELRQAISMYYDEYSGLHLKSKRFLSQMEELKKGLKPDEG</sequence>
<dbReference type="Proteomes" id="UP000391919">
    <property type="component" value="Unassembled WGS sequence"/>
</dbReference>
<keyword evidence="5 7" id="KW-0234">DNA repair</keyword>
<dbReference type="GO" id="GO:0006302">
    <property type="term" value="P:double-strand break repair"/>
    <property type="evidence" value="ECO:0007669"/>
    <property type="project" value="TreeGrafter"/>
</dbReference>
<dbReference type="Gene3D" id="2.40.50.140">
    <property type="entry name" value="Nucleic acid-binding proteins"/>
    <property type="match status" value="1"/>
</dbReference>
<organism evidence="9 10">
    <name type="scientific">Weizmannia acidilactici</name>
    <dbReference type="NCBI Taxonomy" id="2607726"/>
    <lineage>
        <taxon>Bacteria</taxon>
        <taxon>Bacillati</taxon>
        <taxon>Bacillota</taxon>
        <taxon>Bacilli</taxon>
        <taxon>Bacillales</taxon>
        <taxon>Bacillaceae</taxon>
        <taxon>Heyndrickxia</taxon>
    </lineage>
</organism>
<keyword evidence="4 7" id="KW-0233">DNA recombination</keyword>
<evidence type="ECO:0000256" key="2">
    <source>
        <dbReference type="ARBA" id="ARBA00021310"/>
    </source>
</evidence>
<accession>A0A5J4JKV1</accession>
<dbReference type="AlphaFoldDB" id="A0A5J4JKV1"/>
<dbReference type="InterPro" id="IPR042242">
    <property type="entry name" value="RecO_C"/>
</dbReference>
<proteinExistence type="inferred from homology"/>
<gene>
    <name evidence="7 9" type="primary">recO</name>
    <name evidence="9" type="ORF">BpJC7_08870</name>
</gene>
<evidence type="ECO:0000256" key="7">
    <source>
        <dbReference type="HAMAP-Rule" id="MF_00201"/>
    </source>
</evidence>
<dbReference type="InterPro" id="IPR003717">
    <property type="entry name" value="RecO"/>
</dbReference>
<dbReference type="HAMAP" id="MF_00201">
    <property type="entry name" value="RecO"/>
    <property type="match status" value="1"/>
</dbReference>
<evidence type="ECO:0000256" key="1">
    <source>
        <dbReference type="ARBA" id="ARBA00007452"/>
    </source>
</evidence>
<keyword evidence="10" id="KW-1185">Reference proteome</keyword>
<dbReference type="Pfam" id="PF02565">
    <property type="entry name" value="RecO_C"/>
    <property type="match status" value="1"/>
</dbReference>
<evidence type="ECO:0000256" key="6">
    <source>
        <dbReference type="ARBA" id="ARBA00033409"/>
    </source>
</evidence>
<dbReference type="GO" id="GO:0043590">
    <property type="term" value="C:bacterial nucleoid"/>
    <property type="evidence" value="ECO:0007669"/>
    <property type="project" value="TreeGrafter"/>
</dbReference>
<dbReference type="SUPFAM" id="SSF50249">
    <property type="entry name" value="Nucleic acid-binding proteins"/>
    <property type="match status" value="1"/>
</dbReference>
<dbReference type="InterPro" id="IPR022572">
    <property type="entry name" value="DNA_rep/recomb_RecO_N"/>
</dbReference>
<dbReference type="NCBIfam" id="TIGR00613">
    <property type="entry name" value="reco"/>
    <property type="match status" value="1"/>
</dbReference>
<dbReference type="InterPro" id="IPR037278">
    <property type="entry name" value="ARFGAP/RecO"/>
</dbReference>
<dbReference type="EMBL" id="BKZQ01000008">
    <property type="protein sequence ID" value="GER69584.1"/>
    <property type="molecule type" value="Genomic_DNA"/>
</dbReference>
<comment type="function">
    <text evidence="7">Involved in DNA repair and RecF pathway recombination.</text>
</comment>
<dbReference type="RefSeq" id="WP_151679825.1">
    <property type="nucleotide sequence ID" value="NZ_BKZP01000012.1"/>
</dbReference>
<reference evidence="9 10" key="1">
    <citation type="submission" date="2019-09" db="EMBL/GenBank/DDBJ databases">
        <title>Draft genome sequence of Bacillus sp. JC-7.</title>
        <authorList>
            <person name="Tanaka N."/>
            <person name="Shiwa Y."/>
            <person name="Fujita N."/>
            <person name="Tanasupawat S."/>
        </authorList>
    </citation>
    <scope>NUCLEOTIDE SEQUENCE [LARGE SCALE GENOMIC DNA]</scope>
    <source>
        <strain evidence="9 10">JC-7</strain>
    </source>
</reference>
<evidence type="ECO:0000313" key="9">
    <source>
        <dbReference type="EMBL" id="GER69584.1"/>
    </source>
</evidence>
<dbReference type="Pfam" id="PF11967">
    <property type="entry name" value="RecO_N"/>
    <property type="match status" value="1"/>
</dbReference>
<evidence type="ECO:0000313" key="10">
    <source>
        <dbReference type="Proteomes" id="UP000391919"/>
    </source>
</evidence>
<dbReference type="SUPFAM" id="SSF57863">
    <property type="entry name" value="ArfGap/RecO-like zinc finger"/>
    <property type="match status" value="1"/>
</dbReference>
<feature type="domain" description="DNA replication/recombination mediator RecO N-terminal" evidence="8">
    <location>
        <begin position="1"/>
        <end position="77"/>
    </location>
</feature>
<keyword evidence="3 7" id="KW-0227">DNA damage</keyword>
<comment type="similarity">
    <text evidence="1 7">Belongs to the RecO family.</text>
</comment>
<dbReference type="PANTHER" id="PTHR33991:SF1">
    <property type="entry name" value="DNA REPAIR PROTEIN RECO"/>
    <property type="match status" value="1"/>
</dbReference>